<dbReference type="GO" id="GO:0005737">
    <property type="term" value="C:cytoplasm"/>
    <property type="evidence" value="ECO:0007669"/>
    <property type="project" value="UniProtKB-SubCell"/>
</dbReference>
<evidence type="ECO:0000256" key="4">
    <source>
        <dbReference type="ARBA" id="ARBA00022490"/>
    </source>
</evidence>
<dbReference type="STRING" id="1507870.A0A1V8T3X1"/>
<comment type="similarity">
    <text evidence="3">Belongs to the nitroreductase family.</text>
</comment>
<dbReference type="Proteomes" id="UP000192596">
    <property type="component" value="Unassembled WGS sequence"/>
</dbReference>
<comment type="subcellular location">
    <subcellularLocation>
        <location evidence="2">Cytoplasm</location>
    </subcellularLocation>
    <subcellularLocation>
        <location evidence="1">Nucleus</location>
    </subcellularLocation>
</comment>
<evidence type="ECO:0000256" key="3">
    <source>
        <dbReference type="ARBA" id="ARBA00007118"/>
    </source>
</evidence>
<keyword evidence="4" id="KW-0963">Cytoplasm</keyword>
<proteinExistence type="inferred from homology"/>
<sequence length="224" mass="25382">MTSRISLDDAVHLRRSIYQLTKTSTISDDRIVEIVQDALENCPSTFNSQSTRIVVLLKEEHTKFWKVVEDILKAIVPADQFEHTAQRLTGFSGGYGTVSLTFWLHDDKPQADRVKILFYEDPEVTKGLQTKMPLYADKFPGWAEHTSAIHQYAIWTALEAEGLGANLQHYNPLPNQKASEIWGIPQEWPLIAQLVFGGVAEGARENLPKKDQTPIEKRLFVHGK</sequence>
<dbReference type="CDD" id="cd02140">
    <property type="entry name" value="Frm2-like"/>
    <property type="match status" value="1"/>
</dbReference>
<accession>A0A1V8T3X1</accession>
<dbReference type="GO" id="GO:0016491">
    <property type="term" value="F:oxidoreductase activity"/>
    <property type="evidence" value="ECO:0007669"/>
    <property type="project" value="UniProtKB-KW"/>
</dbReference>
<comment type="caution">
    <text evidence="8">The sequence shown here is derived from an EMBL/GenBank/DDBJ whole genome shotgun (WGS) entry which is preliminary data.</text>
</comment>
<dbReference type="OrthoDB" id="2138173at2759"/>
<dbReference type="PANTHER" id="PTHR43035:SF1">
    <property type="entry name" value="FATTY ACID REPRESSION MUTANT PROTEIN 2-RELATED"/>
    <property type="match status" value="1"/>
</dbReference>
<evidence type="ECO:0000256" key="2">
    <source>
        <dbReference type="ARBA" id="ARBA00004496"/>
    </source>
</evidence>
<keyword evidence="9" id="KW-1185">Reference proteome</keyword>
<dbReference type="InterPro" id="IPR029479">
    <property type="entry name" value="Nitroreductase"/>
</dbReference>
<dbReference type="FunFam" id="3.40.109.10:FF:000001">
    <property type="entry name" value="Nitroreductase family"/>
    <property type="match status" value="1"/>
</dbReference>
<organism evidence="8 9">
    <name type="scientific">Cryoendolithus antarcticus</name>
    <dbReference type="NCBI Taxonomy" id="1507870"/>
    <lineage>
        <taxon>Eukaryota</taxon>
        <taxon>Fungi</taxon>
        <taxon>Dikarya</taxon>
        <taxon>Ascomycota</taxon>
        <taxon>Pezizomycotina</taxon>
        <taxon>Dothideomycetes</taxon>
        <taxon>Dothideomycetidae</taxon>
        <taxon>Cladosporiales</taxon>
        <taxon>Cladosporiaceae</taxon>
        <taxon>Cryoendolithus</taxon>
    </lineage>
</organism>
<keyword evidence="6" id="KW-0539">Nucleus</keyword>
<name>A0A1V8T3X1_9PEZI</name>
<evidence type="ECO:0000259" key="7">
    <source>
        <dbReference type="Pfam" id="PF00881"/>
    </source>
</evidence>
<gene>
    <name evidence="8" type="ORF">B0A48_08693</name>
</gene>
<dbReference type="InParanoid" id="A0A1V8T3X1"/>
<evidence type="ECO:0000256" key="1">
    <source>
        <dbReference type="ARBA" id="ARBA00004123"/>
    </source>
</evidence>
<dbReference type="Pfam" id="PF00881">
    <property type="entry name" value="Nitroreductase"/>
    <property type="match status" value="1"/>
</dbReference>
<dbReference type="AlphaFoldDB" id="A0A1V8T3X1"/>
<evidence type="ECO:0000256" key="5">
    <source>
        <dbReference type="ARBA" id="ARBA00023002"/>
    </source>
</evidence>
<reference evidence="9" key="1">
    <citation type="submission" date="2017-03" db="EMBL/GenBank/DDBJ databases">
        <title>Genomes of endolithic fungi from Antarctica.</title>
        <authorList>
            <person name="Coleine C."/>
            <person name="Masonjones S."/>
            <person name="Stajich J.E."/>
        </authorList>
    </citation>
    <scope>NUCLEOTIDE SEQUENCE [LARGE SCALE GENOMIC DNA]</scope>
    <source>
        <strain evidence="9">CCFEE 5527</strain>
    </source>
</reference>
<dbReference type="InterPro" id="IPR033877">
    <property type="entry name" value="Frm2/Hbn1"/>
</dbReference>
<feature type="domain" description="Nitroreductase" evidence="7">
    <location>
        <begin position="14"/>
        <end position="197"/>
    </location>
</feature>
<dbReference type="Gene3D" id="3.40.109.10">
    <property type="entry name" value="NADH Oxidase"/>
    <property type="match status" value="1"/>
</dbReference>
<dbReference type="GO" id="GO:0005634">
    <property type="term" value="C:nucleus"/>
    <property type="evidence" value="ECO:0007669"/>
    <property type="project" value="UniProtKB-SubCell"/>
</dbReference>
<keyword evidence="5" id="KW-0560">Oxidoreductase</keyword>
<dbReference type="EMBL" id="NAJO01000017">
    <property type="protein sequence ID" value="OQO06105.1"/>
    <property type="molecule type" value="Genomic_DNA"/>
</dbReference>
<dbReference type="SUPFAM" id="SSF55469">
    <property type="entry name" value="FMN-dependent nitroreductase-like"/>
    <property type="match status" value="1"/>
</dbReference>
<evidence type="ECO:0000256" key="6">
    <source>
        <dbReference type="ARBA" id="ARBA00023242"/>
    </source>
</evidence>
<dbReference type="FunCoup" id="A0A1V8T3X1">
    <property type="interactions" value="25"/>
</dbReference>
<evidence type="ECO:0000313" key="9">
    <source>
        <dbReference type="Proteomes" id="UP000192596"/>
    </source>
</evidence>
<evidence type="ECO:0000313" key="8">
    <source>
        <dbReference type="EMBL" id="OQO06105.1"/>
    </source>
</evidence>
<dbReference type="GO" id="GO:0034599">
    <property type="term" value="P:cellular response to oxidative stress"/>
    <property type="evidence" value="ECO:0007669"/>
    <property type="project" value="InterPro"/>
</dbReference>
<protein>
    <recommendedName>
        <fullName evidence="7">Nitroreductase domain-containing protein</fullName>
    </recommendedName>
</protein>
<dbReference type="InterPro" id="IPR000415">
    <property type="entry name" value="Nitroreductase-like"/>
</dbReference>
<dbReference type="PANTHER" id="PTHR43035">
    <property type="entry name" value="FATTY ACID REPRESSION MUTANT PROTEIN 2-RELATED"/>
    <property type="match status" value="1"/>
</dbReference>